<evidence type="ECO:0000313" key="2">
    <source>
        <dbReference type="Proteomes" id="UP001221898"/>
    </source>
</evidence>
<organism evidence="1 2">
    <name type="scientific">Aldrovandia affinis</name>
    <dbReference type="NCBI Taxonomy" id="143900"/>
    <lineage>
        <taxon>Eukaryota</taxon>
        <taxon>Metazoa</taxon>
        <taxon>Chordata</taxon>
        <taxon>Craniata</taxon>
        <taxon>Vertebrata</taxon>
        <taxon>Euteleostomi</taxon>
        <taxon>Actinopterygii</taxon>
        <taxon>Neopterygii</taxon>
        <taxon>Teleostei</taxon>
        <taxon>Notacanthiformes</taxon>
        <taxon>Halosauridae</taxon>
        <taxon>Aldrovandia</taxon>
    </lineage>
</organism>
<dbReference type="EMBL" id="JAINUG010000120">
    <property type="protein sequence ID" value="KAJ8395009.1"/>
    <property type="molecule type" value="Genomic_DNA"/>
</dbReference>
<reference evidence="1" key="1">
    <citation type="journal article" date="2023" name="Science">
        <title>Genome structures resolve the early diversification of teleost fishes.</title>
        <authorList>
            <person name="Parey E."/>
            <person name="Louis A."/>
            <person name="Montfort J."/>
            <person name="Bouchez O."/>
            <person name="Roques C."/>
            <person name="Iampietro C."/>
            <person name="Lluch J."/>
            <person name="Castinel A."/>
            <person name="Donnadieu C."/>
            <person name="Desvignes T."/>
            <person name="Floi Bucao C."/>
            <person name="Jouanno E."/>
            <person name="Wen M."/>
            <person name="Mejri S."/>
            <person name="Dirks R."/>
            <person name="Jansen H."/>
            <person name="Henkel C."/>
            <person name="Chen W.J."/>
            <person name="Zahm M."/>
            <person name="Cabau C."/>
            <person name="Klopp C."/>
            <person name="Thompson A.W."/>
            <person name="Robinson-Rechavi M."/>
            <person name="Braasch I."/>
            <person name="Lecointre G."/>
            <person name="Bobe J."/>
            <person name="Postlethwait J.H."/>
            <person name="Berthelot C."/>
            <person name="Roest Crollius H."/>
            <person name="Guiguen Y."/>
        </authorList>
    </citation>
    <scope>NUCLEOTIDE SEQUENCE</scope>
    <source>
        <strain evidence="1">NC1722</strain>
    </source>
</reference>
<comment type="caution">
    <text evidence="1">The sequence shown here is derived from an EMBL/GenBank/DDBJ whole genome shotgun (WGS) entry which is preliminary data.</text>
</comment>
<gene>
    <name evidence="1" type="ORF">AAFF_G00039600</name>
</gene>
<sequence length="132" mass="14337">MRHYRLARRSPTLGRLGWLWNIASGVTVRRAAGPGVRGCRRRAAGSDLFKVRAPCLLGVPCVRVLSNLARDGWMGRARSVDSDQGLRAAMAALRRNRGRGSSRPCASATWTDAGVCNVSSTGRLPPDMKTDF</sequence>
<accession>A0AAD7WGD8</accession>
<proteinExistence type="predicted"/>
<dbReference type="AlphaFoldDB" id="A0AAD7WGD8"/>
<evidence type="ECO:0000313" key="1">
    <source>
        <dbReference type="EMBL" id="KAJ8395009.1"/>
    </source>
</evidence>
<name>A0AAD7WGD8_9TELE</name>
<keyword evidence="2" id="KW-1185">Reference proteome</keyword>
<protein>
    <submittedName>
        <fullName evidence="1">Uncharacterized protein</fullName>
    </submittedName>
</protein>
<dbReference type="Proteomes" id="UP001221898">
    <property type="component" value="Unassembled WGS sequence"/>
</dbReference>